<dbReference type="RefSeq" id="WP_084272754.1">
    <property type="nucleotide sequence ID" value="NZ_FWYE01000002.1"/>
</dbReference>
<dbReference type="AlphaFoldDB" id="A0A8G2FWQ1"/>
<dbReference type="InterPro" id="IPR039760">
    <property type="entry name" value="MOFRL_protein"/>
</dbReference>
<dbReference type="PANTHER" id="PTHR12227">
    <property type="entry name" value="GLYCERATE KINASE"/>
    <property type="match status" value="1"/>
</dbReference>
<evidence type="ECO:0000313" key="3">
    <source>
        <dbReference type="EMBL" id="SMD30902.1"/>
    </source>
</evidence>
<keyword evidence="3" id="KW-0808">Transferase</keyword>
<dbReference type="InterPro" id="IPR054996">
    <property type="entry name" value="Gly_kinase"/>
</dbReference>
<dbReference type="EMBL" id="FWYE01000002">
    <property type="protein sequence ID" value="SMD30902.1"/>
    <property type="molecule type" value="Genomic_DNA"/>
</dbReference>
<evidence type="ECO:0000259" key="1">
    <source>
        <dbReference type="Pfam" id="PF05161"/>
    </source>
</evidence>
<protein>
    <submittedName>
        <fullName evidence="3">Glycerate 2-kinase</fullName>
    </submittedName>
</protein>
<comment type="caution">
    <text evidence="3">The sequence shown here is derived from an EMBL/GenBank/DDBJ whole genome shotgun (WGS) entry which is preliminary data.</text>
</comment>
<dbReference type="NCBIfam" id="NF040791">
    <property type="entry name" value="gly_kin_Thpl"/>
    <property type="match status" value="1"/>
</dbReference>
<proteinExistence type="predicted"/>
<dbReference type="InterPro" id="IPR025286">
    <property type="entry name" value="MOFRL_assoc_dom"/>
</dbReference>
<evidence type="ECO:0000313" key="4">
    <source>
        <dbReference type="Proteomes" id="UP000192315"/>
    </source>
</evidence>
<accession>A0A8G2FWQ1</accession>
<feature type="domain" description="MOFRL-associated" evidence="2">
    <location>
        <begin position="18"/>
        <end position="231"/>
    </location>
</feature>
<name>A0A8G2FWQ1_PICTO</name>
<dbReference type="Pfam" id="PF13660">
    <property type="entry name" value="DUF4147"/>
    <property type="match status" value="1"/>
</dbReference>
<dbReference type="InterPro" id="IPR038614">
    <property type="entry name" value="GK_N_sf"/>
</dbReference>
<dbReference type="InterPro" id="IPR037035">
    <property type="entry name" value="GK-like_C_sf"/>
</dbReference>
<keyword evidence="3" id="KW-0418">Kinase</keyword>
<dbReference type="GO" id="GO:0008887">
    <property type="term" value="F:glycerate kinase activity"/>
    <property type="evidence" value="ECO:0007669"/>
    <property type="project" value="InterPro"/>
</dbReference>
<gene>
    <name evidence="3" type="ORF">SAMN02745355_0820</name>
</gene>
<dbReference type="PANTHER" id="PTHR12227:SF0">
    <property type="entry name" value="GLYCERATE KINASE"/>
    <property type="match status" value="1"/>
</dbReference>
<dbReference type="GO" id="GO:0005737">
    <property type="term" value="C:cytoplasm"/>
    <property type="evidence" value="ECO:0007669"/>
    <property type="project" value="TreeGrafter"/>
</dbReference>
<feature type="domain" description="MOFRL" evidence="1">
    <location>
        <begin position="309"/>
        <end position="406"/>
    </location>
</feature>
<reference evidence="3 4" key="1">
    <citation type="submission" date="2017-04" db="EMBL/GenBank/DDBJ databases">
        <authorList>
            <person name="Varghese N."/>
            <person name="Submissions S."/>
        </authorList>
    </citation>
    <scope>NUCLEOTIDE SEQUENCE [LARGE SCALE GENOMIC DNA]</scope>
    <source>
        <strain evidence="3 4">DSM 9789</strain>
    </source>
</reference>
<dbReference type="Gene3D" id="3.40.1480.10">
    <property type="entry name" value="MOFRL domain"/>
    <property type="match status" value="1"/>
</dbReference>
<dbReference type="Proteomes" id="UP000192315">
    <property type="component" value="Unassembled WGS sequence"/>
</dbReference>
<keyword evidence="4" id="KW-1185">Reference proteome</keyword>
<sequence length="415" mass="46643">MIENYNDIAITDTRRKILNIIDKTLIAMDPENAIKNFIEKNNIKFDSKRIFLIGFGKAAFKMYSGIRPFILKDLVYASIIVPDDEKTNDYNELRILRGTHPFTGDLSVSSSISMLSGLKNLNENDLVIVLISGGGSSLFEIPEDGINIDDIKNISKTMMDKGCDIYELNMVRSMLSKVKGGKLATMLYPARVISFIISDVKNDDLSIIASGPLTRIDYRIEDLMETIKKYLGNDERIKMYRNIDDIYFNNVKQYIILKNRDFLDYIYSNINDDAVNLGSNFSGNVEDLSLILHNILKNIYSSKRKPFYFMLGGETTVDVKGHGSGGRNQELVLRFMKNSSNSEVYTIASFGTDGIDGVSPAAGGIVDSDHKIDNINEYLNRNDSYNLLIKNHGAIITGRTGNNVSDIIIGLYYNK</sequence>
<organism evidence="3 4">
    <name type="scientific">Picrophilus torridus (strain ATCC 700027 / DSM 9790 / JCM 10055 / NBRC 100828 / KAW 2/3)</name>
    <dbReference type="NCBI Taxonomy" id="1122961"/>
    <lineage>
        <taxon>Archaea</taxon>
        <taxon>Methanobacteriati</taxon>
        <taxon>Thermoplasmatota</taxon>
        <taxon>Thermoplasmata</taxon>
        <taxon>Thermoplasmatales</taxon>
        <taxon>Picrophilaceae</taxon>
        <taxon>Picrophilus</taxon>
    </lineage>
</organism>
<dbReference type="Pfam" id="PF05161">
    <property type="entry name" value="MOFRL"/>
    <property type="match status" value="1"/>
</dbReference>
<evidence type="ECO:0000259" key="2">
    <source>
        <dbReference type="Pfam" id="PF13660"/>
    </source>
</evidence>
<dbReference type="InterPro" id="IPR007835">
    <property type="entry name" value="MOFRL"/>
</dbReference>
<dbReference type="SUPFAM" id="SSF82544">
    <property type="entry name" value="GckA/TtuD-like"/>
    <property type="match status" value="1"/>
</dbReference>
<dbReference type="Gene3D" id="3.40.50.10180">
    <property type="entry name" value="Glycerate kinase, MOFRL-like N-terminal domain"/>
    <property type="match status" value="1"/>
</dbReference>